<evidence type="ECO:0000259" key="1">
    <source>
        <dbReference type="Pfam" id="PF13472"/>
    </source>
</evidence>
<dbReference type="Proteomes" id="UP001139485">
    <property type="component" value="Unassembled WGS sequence"/>
</dbReference>
<accession>A0A9X2IGT2</accession>
<gene>
    <name evidence="2" type="ORF">M8330_16510</name>
</gene>
<comment type="caution">
    <text evidence="2">The sequence shown here is derived from an EMBL/GenBank/DDBJ whole genome shotgun (WGS) entry which is preliminary data.</text>
</comment>
<dbReference type="SUPFAM" id="SSF52266">
    <property type="entry name" value="SGNH hydrolase"/>
    <property type="match status" value="1"/>
</dbReference>
<dbReference type="InterPro" id="IPR036514">
    <property type="entry name" value="SGNH_hydro_sf"/>
</dbReference>
<evidence type="ECO:0000313" key="2">
    <source>
        <dbReference type="EMBL" id="MCM0621894.1"/>
    </source>
</evidence>
<name>A0A9X2IGT2_9ACTN</name>
<evidence type="ECO:0000313" key="3">
    <source>
        <dbReference type="Proteomes" id="UP001139485"/>
    </source>
</evidence>
<keyword evidence="3" id="KW-1185">Reference proteome</keyword>
<protein>
    <submittedName>
        <fullName evidence="2">SGNH/GDSL hydrolase family protein</fullName>
    </submittedName>
</protein>
<reference evidence="2" key="1">
    <citation type="submission" date="2022-05" db="EMBL/GenBank/DDBJ databases">
        <authorList>
            <person name="Tuo L."/>
        </authorList>
    </citation>
    <scope>NUCLEOTIDE SEQUENCE</scope>
    <source>
        <strain evidence="2">BSK12Z-4</strain>
    </source>
</reference>
<keyword evidence="2" id="KW-0378">Hydrolase</keyword>
<dbReference type="AlphaFoldDB" id="A0A9X2IGT2"/>
<feature type="domain" description="SGNH hydrolase-type esterase" evidence="1">
    <location>
        <begin position="19"/>
        <end position="163"/>
    </location>
</feature>
<dbReference type="Pfam" id="PF13472">
    <property type="entry name" value="Lipase_GDSL_2"/>
    <property type="match status" value="1"/>
</dbReference>
<dbReference type="CDD" id="cd00229">
    <property type="entry name" value="SGNH_hydrolase"/>
    <property type="match status" value="1"/>
</dbReference>
<dbReference type="RefSeq" id="WP_250052504.1">
    <property type="nucleotide sequence ID" value="NZ_JAMJPH010000006.1"/>
</dbReference>
<dbReference type="InterPro" id="IPR013830">
    <property type="entry name" value="SGNH_hydro"/>
</dbReference>
<dbReference type="GO" id="GO:0016787">
    <property type="term" value="F:hydrolase activity"/>
    <property type="evidence" value="ECO:0007669"/>
    <property type="project" value="UniProtKB-KW"/>
</dbReference>
<dbReference type="Gene3D" id="3.40.50.1110">
    <property type="entry name" value="SGNH hydrolase"/>
    <property type="match status" value="1"/>
</dbReference>
<proteinExistence type="predicted"/>
<sequence>MRIVLLGDSHLARLGVRAAEIGAQAPGVEVVDGAVGGALAADLAAQVRAHAVTPEDVVVLSIGTNDAAPAAATPRETFRTHLTAVVDLVRARRWVYVMPPGVVPGRPGVQGRTNAALSWYAQTAEQVFRARRGWVVETRDLLETLGEAAFDEDGLHLSEAAYDVLVPELAAAVS</sequence>
<dbReference type="EMBL" id="JAMOIL010000024">
    <property type="protein sequence ID" value="MCM0621894.1"/>
    <property type="molecule type" value="Genomic_DNA"/>
</dbReference>
<organism evidence="2 3">
    <name type="scientific">Nocardioides bruguierae</name>
    <dbReference type="NCBI Taxonomy" id="2945102"/>
    <lineage>
        <taxon>Bacteria</taxon>
        <taxon>Bacillati</taxon>
        <taxon>Actinomycetota</taxon>
        <taxon>Actinomycetes</taxon>
        <taxon>Propionibacteriales</taxon>
        <taxon>Nocardioidaceae</taxon>
        <taxon>Nocardioides</taxon>
    </lineage>
</organism>